<dbReference type="SUPFAM" id="SSF52540">
    <property type="entry name" value="P-loop containing nucleoside triphosphate hydrolases"/>
    <property type="match status" value="1"/>
</dbReference>
<evidence type="ECO:0000256" key="12">
    <source>
        <dbReference type="ARBA" id="ARBA00047984"/>
    </source>
</evidence>
<dbReference type="GO" id="GO:0016887">
    <property type="term" value="F:ATP hydrolysis activity"/>
    <property type="evidence" value="ECO:0007669"/>
    <property type="project" value="RHEA"/>
</dbReference>
<keyword evidence="6" id="KW-0547">Nucleotide-binding</keyword>
<proteinExistence type="inferred from homology"/>
<evidence type="ECO:0000259" key="15">
    <source>
        <dbReference type="PROSITE" id="PS51192"/>
    </source>
</evidence>
<dbReference type="AlphaFoldDB" id="A0A409YWJ7"/>
<feature type="compositionally biased region" description="Basic residues" evidence="14">
    <location>
        <begin position="912"/>
        <end position="937"/>
    </location>
</feature>
<evidence type="ECO:0000256" key="6">
    <source>
        <dbReference type="ARBA" id="ARBA00022741"/>
    </source>
</evidence>
<comment type="catalytic activity">
    <reaction evidence="12">
        <text>ATP + H2O = ADP + phosphate + H(+)</text>
        <dbReference type="Rhea" id="RHEA:13065"/>
        <dbReference type="ChEBI" id="CHEBI:15377"/>
        <dbReference type="ChEBI" id="CHEBI:15378"/>
        <dbReference type="ChEBI" id="CHEBI:30616"/>
        <dbReference type="ChEBI" id="CHEBI:43474"/>
        <dbReference type="ChEBI" id="CHEBI:456216"/>
        <dbReference type="EC" id="3.6.4.13"/>
    </reaction>
</comment>
<dbReference type="GO" id="GO:0005524">
    <property type="term" value="F:ATP binding"/>
    <property type="evidence" value="ECO:0007669"/>
    <property type="project" value="UniProtKB-KW"/>
</dbReference>
<keyword evidence="19" id="KW-1185">Reference proteome</keyword>
<evidence type="ECO:0000256" key="3">
    <source>
        <dbReference type="ARBA" id="ARBA00010379"/>
    </source>
</evidence>
<keyword evidence="7" id="KW-0378">Hydrolase</keyword>
<dbReference type="EC" id="3.6.4.13" evidence="4"/>
<dbReference type="InterPro" id="IPR050079">
    <property type="entry name" value="DEAD_box_RNA_helicase"/>
</dbReference>
<dbReference type="InterPro" id="IPR012541">
    <property type="entry name" value="DBP10_C"/>
</dbReference>
<dbReference type="InterPro" id="IPR000629">
    <property type="entry name" value="RNA-helicase_DEAD-box_CS"/>
</dbReference>
<dbReference type="GO" id="GO:0010467">
    <property type="term" value="P:gene expression"/>
    <property type="evidence" value="ECO:0007669"/>
    <property type="project" value="UniProtKB-ARBA"/>
</dbReference>
<dbReference type="PROSITE" id="PS51194">
    <property type="entry name" value="HELICASE_CTER"/>
    <property type="match status" value="1"/>
</dbReference>
<keyword evidence="11" id="KW-0539">Nucleus</keyword>
<feature type="region of interest" description="Disordered" evidence="14">
    <location>
        <begin position="818"/>
        <end position="937"/>
    </location>
</feature>
<dbReference type="SMART" id="SM01123">
    <property type="entry name" value="DBP10CT"/>
    <property type="match status" value="1"/>
</dbReference>
<sequence>MPASKRRLSSNGRDDSPSSSDAEDSGVVDISTSITRKRPRTDTAEDGEDDLADFIQASIAKRSVKEGTQFIKNTKGKSKVTKDEVGGGSFQSMGLHPALLRSLTLQGYRIPTPIQRLAIPSLLSNPPRDLVGMARTGSGKSLAYMIPLLQRLGGRHSTSFGARGLILLPTRELALQVLKVGKELARGFSSGRGEHAGDKEDVESSQGSQNLRWGLVVGGESLDEQFEMVSNNPDVVIATPGRLLHLIVEMELDLKSVECVIFDEADRLFEMGFEVALTEILNRLPVSRQTILFSATLPKSLVEFAKAGLRDPKLVRLDAETKVSPDLRMAFFSVKQAEKEACLLSLLRDVIKVPLGSSYPAQDTGNAGTKKTGKHKHAEMAAAPHQTLIFAATKHHVEYLLNLLKAAGYSVSHIYGSLDQAARTHQMDLFRKGLTNILVVTDVAARGIDIPVLENVINYDFPQGARVFVHRVGRTARAGRLGWAWSFVTASELPYLLDLQLFLGKPIVTDVPAQTDEHYTESLVLGSFQRERIDEDVEYIRSLDMAHHSLPTLRDVMRRGQSMYERSKGKASPQSYKRAKTVMRSSDWTLSSSNSRIHPVLLRNDGRYRQPETDGVRQNLLNTLHSFTPTETVFEVGSKASSENAALMRERRKALAKSAQKAVVNVPIVDQEDEVSPSSSNRGVEMADEDDIAFSSNHTFQAAFDIDSRSKSYKDDEFYMSHYQKDAVTEKGYSLTDGASSFVKQAQNVTFELTNDEGKADLSNKQVWDKKKKKFVRGDRAGADNVKMVRTENGTRLPATFRSGRFDEWKARNRVTLPRIGETENTSHIRNKSTSSTTPRFKHVKITPAKPLDKLSRDYERKLRQQKKKADAAEPLQDDKERSPGRKSLGSRRGKSYGRVKSELKTAEQIRKDRKIAERRKAKNARPARSAKRKGKR</sequence>
<evidence type="ECO:0000256" key="7">
    <source>
        <dbReference type="ARBA" id="ARBA00022801"/>
    </source>
</evidence>
<keyword evidence="10" id="KW-0694">RNA-binding</keyword>
<dbReference type="Proteomes" id="UP000284706">
    <property type="component" value="Unassembled WGS sequence"/>
</dbReference>
<dbReference type="Pfam" id="PF08147">
    <property type="entry name" value="DBP10CT"/>
    <property type="match status" value="1"/>
</dbReference>
<feature type="domain" description="DEAD-box RNA helicase Q" evidence="17">
    <location>
        <begin position="88"/>
        <end position="116"/>
    </location>
</feature>
<protein>
    <recommendedName>
        <fullName evidence="4">RNA helicase</fullName>
        <ecNumber evidence="4">3.6.4.13</ecNumber>
    </recommendedName>
</protein>
<comment type="subcellular location">
    <subcellularLocation>
        <location evidence="2">Nucleus</location>
    </subcellularLocation>
</comment>
<dbReference type="SMART" id="SM00487">
    <property type="entry name" value="DEXDc"/>
    <property type="match status" value="1"/>
</dbReference>
<dbReference type="OrthoDB" id="10261375at2759"/>
<evidence type="ECO:0000259" key="17">
    <source>
        <dbReference type="PROSITE" id="PS51195"/>
    </source>
</evidence>
<comment type="function">
    <text evidence="1">ATP-binding RNA helicase involved in the biogenesis of 60S ribosomal subunits and is required for the normal formation of 25S and 5.8S rRNAs.</text>
</comment>
<dbReference type="PROSITE" id="PS00039">
    <property type="entry name" value="DEAD_ATP_HELICASE"/>
    <property type="match status" value="1"/>
</dbReference>
<evidence type="ECO:0000256" key="13">
    <source>
        <dbReference type="PROSITE-ProRule" id="PRU00552"/>
    </source>
</evidence>
<feature type="domain" description="Helicase C-terminal" evidence="16">
    <location>
        <begin position="374"/>
        <end position="519"/>
    </location>
</feature>
<reference evidence="18 19" key="1">
    <citation type="journal article" date="2018" name="Evol. Lett.">
        <title>Horizontal gene cluster transfer increased hallucinogenic mushroom diversity.</title>
        <authorList>
            <person name="Reynolds H.T."/>
            <person name="Vijayakumar V."/>
            <person name="Gluck-Thaler E."/>
            <person name="Korotkin H.B."/>
            <person name="Matheny P.B."/>
            <person name="Slot J.C."/>
        </authorList>
    </citation>
    <scope>NUCLEOTIDE SEQUENCE [LARGE SCALE GENOMIC DNA]</scope>
    <source>
        <strain evidence="18 19">SRW20</strain>
    </source>
</reference>
<feature type="compositionally biased region" description="Polar residues" evidence="14">
    <location>
        <begin position="828"/>
        <end position="839"/>
    </location>
</feature>
<dbReference type="InterPro" id="IPR027417">
    <property type="entry name" value="P-loop_NTPase"/>
</dbReference>
<evidence type="ECO:0000259" key="16">
    <source>
        <dbReference type="PROSITE" id="PS51194"/>
    </source>
</evidence>
<evidence type="ECO:0000313" key="19">
    <source>
        <dbReference type="Proteomes" id="UP000284706"/>
    </source>
</evidence>
<evidence type="ECO:0000256" key="11">
    <source>
        <dbReference type="ARBA" id="ARBA00023242"/>
    </source>
</evidence>
<evidence type="ECO:0000256" key="14">
    <source>
        <dbReference type="SAM" id="MobiDB-lite"/>
    </source>
</evidence>
<dbReference type="GO" id="GO:0003724">
    <property type="term" value="F:RNA helicase activity"/>
    <property type="evidence" value="ECO:0007669"/>
    <property type="project" value="UniProtKB-EC"/>
</dbReference>
<dbReference type="EMBL" id="NHYE01000131">
    <property type="protein sequence ID" value="PPR07397.1"/>
    <property type="molecule type" value="Genomic_DNA"/>
</dbReference>
<keyword evidence="8" id="KW-0347">Helicase</keyword>
<feature type="compositionally biased region" description="Basic and acidic residues" evidence="14">
    <location>
        <begin position="900"/>
        <end position="911"/>
    </location>
</feature>
<dbReference type="PROSITE" id="PS51192">
    <property type="entry name" value="HELICASE_ATP_BIND_1"/>
    <property type="match status" value="1"/>
</dbReference>
<dbReference type="CDD" id="cd18787">
    <property type="entry name" value="SF2_C_DEAD"/>
    <property type="match status" value="1"/>
</dbReference>
<dbReference type="Gene3D" id="3.40.50.300">
    <property type="entry name" value="P-loop containing nucleotide triphosphate hydrolases"/>
    <property type="match status" value="2"/>
</dbReference>
<dbReference type="InterPro" id="IPR011545">
    <property type="entry name" value="DEAD/DEAH_box_helicase_dom"/>
</dbReference>
<organism evidence="18 19">
    <name type="scientific">Gymnopilus dilepis</name>
    <dbReference type="NCBI Taxonomy" id="231916"/>
    <lineage>
        <taxon>Eukaryota</taxon>
        <taxon>Fungi</taxon>
        <taxon>Dikarya</taxon>
        <taxon>Basidiomycota</taxon>
        <taxon>Agaricomycotina</taxon>
        <taxon>Agaricomycetes</taxon>
        <taxon>Agaricomycetidae</taxon>
        <taxon>Agaricales</taxon>
        <taxon>Agaricineae</taxon>
        <taxon>Hymenogastraceae</taxon>
        <taxon>Gymnopilus</taxon>
    </lineage>
</organism>
<dbReference type="GO" id="GO:0042254">
    <property type="term" value="P:ribosome biogenesis"/>
    <property type="evidence" value="ECO:0007669"/>
    <property type="project" value="UniProtKB-KW"/>
</dbReference>
<evidence type="ECO:0000256" key="1">
    <source>
        <dbReference type="ARBA" id="ARBA00003706"/>
    </source>
</evidence>
<dbReference type="Pfam" id="PF00270">
    <property type="entry name" value="DEAD"/>
    <property type="match status" value="1"/>
</dbReference>
<dbReference type="InParanoid" id="A0A409YWJ7"/>
<dbReference type="Pfam" id="PF00271">
    <property type="entry name" value="Helicase_C"/>
    <property type="match status" value="1"/>
</dbReference>
<evidence type="ECO:0000256" key="8">
    <source>
        <dbReference type="ARBA" id="ARBA00022806"/>
    </source>
</evidence>
<dbReference type="FunCoup" id="A0A409YWJ7">
    <property type="interactions" value="672"/>
</dbReference>
<evidence type="ECO:0000313" key="18">
    <source>
        <dbReference type="EMBL" id="PPR07397.1"/>
    </source>
</evidence>
<keyword evidence="9" id="KW-0067">ATP-binding</keyword>
<dbReference type="SMART" id="SM00490">
    <property type="entry name" value="HELICc"/>
    <property type="match status" value="1"/>
</dbReference>
<evidence type="ECO:0000256" key="9">
    <source>
        <dbReference type="ARBA" id="ARBA00022840"/>
    </source>
</evidence>
<evidence type="ECO:0000256" key="5">
    <source>
        <dbReference type="ARBA" id="ARBA00022517"/>
    </source>
</evidence>
<keyword evidence="5" id="KW-0690">Ribosome biogenesis</keyword>
<dbReference type="InterPro" id="IPR001650">
    <property type="entry name" value="Helicase_C-like"/>
</dbReference>
<evidence type="ECO:0000256" key="4">
    <source>
        <dbReference type="ARBA" id="ARBA00012552"/>
    </source>
</evidence>
<comment type="similarity">
    <text evidence="3">Belongs to the DEAD box helicase family. DDX54/DBP10 subfamily.</text>
</comment>
<dbReference type="STRING" id="231916.A0A409YWJ7"/>
<accession>A0A409YWJ7</accession>
<dbReference type="InterPro" id="IPR014014">
    <property type="entry name" value="RNA_helicase_DEAD_Q_motif"/>
</dbReference>
<dbReference type="PANTHER" id="PTHR47959:SF8">
    <property type="entry name" value="RNA HELICASE"/>
    <property type="match status" value="1"/>
</dbReference>
<comment type="caution">
    <text evidence="18">The sequence shown here is derived from an EMBL/GenBank/DDBJ whole genome shotgun (WGS) entry which is preliminary data.</text>
</comment>
<evidence type="ECO:0000256" key="10">
    <source>
        <dbReference type="ARBA" id="ARBA00022884"/>
    </source>
</evidence>
<evidence type="ECO:0000256" key="2">
    <source>
        <dbReference type="ARBA" id="ARBA00004123"/>
    </source>
</evidence>
<dbReference type="GO" id="GO:0005730">
    <property type="term" value="C:nucleolus"/>
    <property type="evidence" value="ECO:0007669"/>
    <property type="project" value="UniProtKB-SubCell"/>
</dbReference>
<feature type="compositionally biased region" description="Basic residues" evidence="14">
    <location>
        <begin position="889"/>
        <end position="898"/>
    </location>
</feature>
<feature type="domain" description="Helicase ATP-binding" evidence="15">
    <location>
        <begin position="121"/>
        <end position="315"/>
    </location>
</feature>
<feature type="region of interest" description="Disordered" evidence="14">
    <location>
        <begin position="1"/>
        <end position="48"/>
    </location>
</feature>
<dbReference type="InterPro" id="IPR014001">
    <property type="entry name" value="Helicase_ATP-bd"/>
</dbReference>
<dbReference type="PROSITE" id="PS51195">
    <property type="entry name" value="Q_MOTIF"/>
    <property type="match status" value="1"/>
</dbReference>
<feature type="short sequence motif" description="Q motif" evidence="13">
    <location>
        <begin position="88"/>
        <end position="116"/>
    </location>
</feature>
<dbReference type="GO" id="GO:0005829">
    <property type="term" value="C:cytosol"/>
    <property type="evidence" value="ECO:0007669"/>
    <property type="project" value="TreeGrafter"/>
</dbReference>
<dbReference type="PANTHER" id="PTHR47959">
    <property type="entry name" value="ATP-DEPENDENT RNA HELICASE RHLE-RELATED"/>
    <property type="match status" value="1"/>
</dbReference>
<name>A0A409YWJ7_9AGAR</name>
<feature type="compositionally biased region" description="Basic and acidic residues" evidence="14">
    <location>
        <begin position="851"/>
        <end position="884"/>
    </location>
</feature>
<gene>
    <name evidence="18" type="ORF">CVT26_013713</name>
</gene>
<dbReference type="GO" id="GO:0003723">
    <property type="term" value="F:RNA binding"/>
    <property type="evidence" value="ECO:0007669"/>
    <property type="project" value="UniProtKB-KW"/>
</dbReference>